<accession>A0A3Q9IXR8</accession>
<proteinExistence type="predicted"/>
<feature type="chain" id="PRO_5018764310" description="Peptidylprolyl isomerase" evidence="1">
    <location>
        <begin position="26"/>
        <end position="321"/>
    </location>
</feature>
<protein>
    <recommendedName>
        <fullName evidence="4">Peptidylprolyl isomerase</fullName>
    </recommendedName>
</protein>
<evidence type="ECO:0008006" key="4">
    <source>
        <dbReference type="Google" id="ProtNLM"/>
    </source>
</evidence>
<dbReference type="SUPFAM" id="SSF54534">
    <property type="entry name" value="FKBP-like"/>
    <property type="match status" value="1"/>
</dbReference>
<dbReference type="PROSITE" id="PS51257">
    <property type="entry name" value="PROKAR_LIPOPROTEIN"/>
    <property type="match status" value="1"/>
</dbReference>
<keyword evidence="3" id="KW-1185">Reference proteome</keyword>
<evidence type="ECO:0000313" key="3">
    <source>
        <dbReference type="Proteomes" id="UP000276888"/>
    </source>
</evidence>
<dbReference type="GO" id="GO:0003755">
    <property type="term" value="F:peptidyl-prolyl cis-trans isomerase activity"/>
    <property type="evidence" value="ECO:0007669"/>
    <property type="project" value="InterPro"/>
</dbReference>
<keyword evidence="1" id="KW-0732">Signal</keyword>
<dbReference type="InterPro" id="IPR046357">
    <property type="entry name" value="PPIase_dom_sf"/>
</dbReference>
<sequence length="321" mass="32763">MRKIPALIALVGLATVGLVGCSAGATEACPRPAATDRSTTDLITVTGSTDAAPSVSVYTPFHADATAFADLATGSGTPISTDDQLVVLDISLYDGTTGQPLVKTAYDGSDSSVFSLARWSETFPSFTEALHCATPGTRTVVALPPDGIAAQTASSVGLAEGDSAIAVVDVRKTYLPKADGADQYNDALGMPTVVRAPDGRPGIIVPDAAAPSDLVVQTLKKGDGDVVTGDQPVRVAMTGVTWDNPRRTTFTDTWGSEPVSVDLSTESDAFRSAIEGKTVGSQVLVVIPPDQLGDTPPAGVTAGETVVYVVDILGVDATAAK</sequence>
<dbReference type="RefSeq" id="WP_127095359.1">
    <property type="nucleotide sequence ID" value="NZ_CP031423.1"/>
</dbReference>
<dbReference type="AlphaFoldDB" id="A0A3Q9IXR8"/>
<gene>
    <name evidence="2" type="ORF">CVS47_01297</name>
</gene>
<dbReference type="Proteomes" id="UP000276888">
    <property type="component" value="Chromosome"/>
</dbReference>
<dbReference type="EMBL" id="CP031423">
    <property type="protein sequence ID" value="AZS36689.1"/>
    <property type="molecule type" value="Genomic_DNA"/>
</dbReference>
<dbReference type="KEGG" id="mlv:CVS47_01297"/>
<reference evidence="2 3" key="1">
    <citation type="submission" date="2018-08" db="EMBL/GenBank/DDBJ databases">
        <title>Microbacterium lemovicicum sp. nov., a bacterium isolated from a natural uranium-rich soil.</title>
        <authorList>
            <person name="ORTET P."/>
        </authorList>
    </citation>
    <scope>NUCLEOTIDE SEQUENCE [LARGE SCALE GENOMIC DNA]</scope>
    <source>
        <strain evidence="2 3">Viu22</strain>
    </source>
</reference>
<organism evidence="2 3">
    <name type="scientific">Microbacterium lemovicicum</name>
    <dbReference type="NCBI Taxonomy" id="1072463"/>
    <lineage>
        <taxon>Bacteria</taxon>
        <taxon>Bacillati</taxon>
        <taxon>Actinomycetota</taxon>
        <taxon>Actinomycetes</taxon>
        <taxon>Micrococcales</taxon>
        <taxon>Microbacteriaceae</taxon>
        <taxon>Microbacterium</taxon>
    </lineage>
</organism>
<dbReference type="OrthoDB" id="25996at2"/>
<evidence type="ECO:0000313" key="2">
    <source>
        <dbReference type="EMBL" id="AZS36689.1"/>
    </source>
</evidence>
<name>A0A3Q9IXR8_9MICO</name>
<dbReference type="Gene3D" id="3.10.50.40">
    <property type="match status" value="1"/>
</dbReference>
<evidence type="ECO:0000256" key="1">
    <source>
        <dbReference type="SAM" id="SignalP"/>
    </source>
</evidence>
<feature type="signal peptide" evidence="1">
    <location>
        <begin position="1"/>
        <end position="25"/>
    </location>
</feature>